<evidence type="ECO:0000256" key="3">
    <source>
        <dbReference type="SAM" id="MobiDB-lite"/>
    </source>
</evidence>
<dbReference type="PROSITE" id="PS50977">
    <property type="entry name" value="HTH_TETR_2"/>
    <property type="match status" value="1"/>
</dbReference>
<dbReference type="SUPFAM" id="SSF46689">
    <property type="entry name" value="Homeodomain-like"/>
    <property type="match status" value="1"/>
</dbReference>
<feature type="domain" description="HTH tetR-type" evidence="4">
    <location>
        <begin position="13"/>
        <end position="73"/>
    </location>
</feature>
<dbReference type="Proteomes" id="UP001589628">
    <property type="component" value="Unassembled WGS sequence"/>
</dbReference>
<organism evidence="5 6">
    <name type="scientific">Balneatrix alpica</name>
    <dbReference type="NCBI Taxonomy" id="75684"/>
    <lineage>
        <taxon>Bacteria</taxon>
        <taxon>Pseudomonadati</taxon>
        <taxon>Pseudomonadota</taxon>
        <taxon>Gammaproteobacteria</taxon>
        <taxon>Oceanospirillales</taxon>
        <taxon>Balneatrichaceae</taxon>
        <taxon>Balneatrix</taxon>
    </lineage>
</organism>
<evidence type="ECO:0000256" key="2">
    <source>
        <dbReference type="PROSITE-ProRule" id="PRU00335"/>
    </source>
</evidence>
<comment type="caution">
    <text evidence="5">The sequence shown here is derived from an EMBL/GenBank/DDBJ whole genome shotgun (WGS) entry which is preliminary data.</text>
</comment>
<dbReference type="PRINTS" id="PR00455">
    <property type="entry name" value="HTHTETR"/>
</dbReference>
<evidence type="ECO:0000313" key="6">
    <source>
        <dbReference type="Proteomes" id="UP001589628"/>
    </source>
</evidence>
<proteinExistence type="predicted"/>
<evidence type="ECO:0000313" key="5">
    <source>
        <dbReference type="EMBL" id="MFB9887878.1"/>
    </source>
</evidence>
<sequence length="238" mass="26890">MTSSLSLKQRQFIEREQAILAAAEALFVDDNWTQVTVEQIAQQAEVAKGTVYKHFASKEALYARISLNFHHQLLDSFRGIDLQAPVLGILRRMLATSFAAFLQRQNIAQVGYYCRRPEFIQRLTPELFAEFEQLDQAFFELLHQVIDRGIREGALPPRPLEDMIFGIQACFDGAIGMLWRKEHQLCPQHHVSDSAFIDNIIEFTLAGIAHLPAKPGSQPNCPPDLSSPPIASYNETKP</sequence>
<dbReference type="Gene3D" id="1.10.357.10">
    <property type="entry name" value="Tetracycline Repressor, domain 2"/>
    <property type="match status" value="1"/>
</dbReference>
<dbReference type="Pfam" id="PF00440">
    <property type="entry name" value="TetR_N"/>
    <property type="match status" value="1"/>
</dbReference>
<dbReference type="Gene3D" id="1.10.10.60">
    <property type="entry name" value="Homeodomain-like"/>
    <property type="match status" value="1"/>
</dbReference>
<keyword evidence="1 2" id="KW-0238">DNA-binding</keyword>
<dbReference type="EMBL" id="JBHLZN010000006">
    <property type="protein sequence ID" value="MFB9887878.1"/>
    <property type="molecule type" value="Genomic_DNA"/>
</dbReference>
<protein>
    <submittedName>
        <fullName evidence="5">TetR/AcrR family transcriptional regulator</fullName>
    </submittedName>
</protein>
<evidence type="ECO:0000256" key="1">
    <source>
        <dbReference type="ARBA" id="ARBA00023125"/>
    </source>
</evidence>
<dbReference type="InterPro" id="IPR036271">
    <property type="entry name" value="Tet_transcr_reg_TetR-rel_C_sf"/>
</dbReference>
<dbReference type="SUPFAM" id="SSF48498">
    <property type="entry name" value="Tetracyclin repressor-like, C-terminal domain"/>
    <property type="match status" value="1"/>
</dbReference>
<keyword evidence="6" id="KW-1185">Reference proteome</keyword>
<feature type="DNA-binding region" description="H-T-H motif" evidence="2">
    <location>
        <begin position="36"/>
        <end position="55"/>
    </location>
</feature>
<dbReference type="RefSeq" id="WP_027312523.1">
    <property type="nucleotide sequence ID" value="NZ_JAUESS010000012.1"/>
</dbReference>
<dbReference type="InterPro" id="IPR050109">
    <property type="entry name" value="HTH-type_TetR-like_transc_reg"/>
</dbReference>
<accession>A0ABV5ZGZ1</accession>
<reference evidence="5 6" key="1">
    <citation type="submission" date="2024-09" db="EMBL/GenBank/DDBJ databases">
        <authorList>
            <person name="Sun Q."/>
            <person name="Mori K."/>
        </authorList>
    </citation>
    <scope>NUCLEOTIDE SEQUENCE [LARGE SCALE GENOMIC DNA]</scope>
    <source>
        <strain evidence="5 6">ATCC 51285</strain>
    </source>
</reference>
<dbReference type="InterPro" id="IPR009057">
    <property type="entry name" value="Homeodomain-like_sf"/>
</dbReference>
<dbReference type="InterPro" id="IPR001647">
    <property type="entry name" value="HTH_TetR"/>
</dbReference>
<gene>
    <name evidence="5" type="ORF">ACFFLH_15800</name>
</gene>
<dbReference type="PANTHER" id="PTHR30055">
    <property type="entry name" value="HTH-TYPE TRANSCRIPTIONAL REGULATOR RUTR"/>
    <property type="match status" value="1"/>
</dbReference>
<name>A0ABV5ZGZ1_9GAMM</name>
<feature type="region of interest" description="Disordered" evidence="3">
    <location>
        <begin position="216"/>
        <end position="238"/>
    </location>
</feature>
<evidence type="ECO:0000259" key="4">
    <source>
        <dbReference type="PROSITE" id="PS50977"/>
    </source>
</evidence>